<accession>A0ABW1C8D0</accession>
<dbReference type="NCBIfam" id="TIGR02547">
    <property type="entry name" value="casA_cse1"/>
    <property type="match status" value="1"/>
</dbReference>
<reference evidence="2" key="1">
    <citation type="journal article" date="2019" name="Int. J. Syst. Evol. Microbiol.">
        <title>The Global Catalogue of Microorganisms (GCM) 10K type strain sequencing project: providing services to taxonomists for standard genome sequencing and annotation.</title>
        <authorList>
            <consortium name="The Broad Institute Genomics Platform"/>
            <consortium name="The Broad Institute Genome Sequencing Center for Infectious Disease"/>
            <person name="Wu L."/>
            <person name="Ma J."/>
        </authorList>
    </citation>
    <scope>NUCLEOTIDE SEQUENCE [LARGE SCALE GENOMIC DNA]</scope>
    <source>
        <strain evidence="2">CGMCC 4.7106</strain>
    </source>
</reference>
<name>A0ABW1C8D0_9ACTN</name>
<proteinExistence type="predicted"/>
<comment type="caution">
    <text evidence="1">The sequence shown here is derived from an EMBL/GenBank/DDBJ whole genome shotgun (WGS) entry which is preliminary data.</text>
</comment>
<gene>
    <name evidence="1" type="primary">casA</name>
    <name evidence="1" type="synonym">cse1</name>
    <name evidence="1" type="ORF">ACFPUY_38325</name>
</gene>
<dbReference type="InterPro" id="IPR013381">
    <property type="entry name" value="CRISPR-assoc_prot_Cse1"/>
</dbReference>
<evidence type="ECO:0000313" key="2">
    <source>
        <dbReference type="Proteomes" id="UP001596096"/>
    </source>
</evidence>
<dbReference type="EMBL" id="JBHSNW010000029">
    <property type="protein sequence ID" value="MFC5820986.1"/>
    <property type="molecule type" value="Genomic_DNA"/>
</dbReference>
<organism evidence="1 2">
    <name type="scientific">Nonomuraea harbinensis</name>
    <dbReference type="NCBI Taxonomy" id="1286938"/>
    <lineage>
        <taxon>Bacteria</taxon>
        <taxon>Bacillati</taxon>
        <taxon>Actinomycetota</taxon>
        <taxon>Actinomycetes</taxon>
        <taxon>Streptosporangiales</taxon>
        <taxon>Streptosporangiaceae</taxon>
        <taxon>Nonomuraea</taxon>
    </lineage>
</organism>
<evidence type="ECO:0000313" key="1">
    <source>
        <dbReference type="EMBL" id="MFC5820986.1"/>
    </source>
</evidence>
<keyword evidence="2" id="KW-1185">Reference proteome</keyword>
<sequence length="505" mass="56194">MRHGYDLLNRDWIPVRPGTAIGVRELLTRAHELEDVVAPLAPAGAGLWRVLTVFAARLTGLDRPAGFDEWESRREAVLDAGRFEADGSSYLGRYQDRFDLFHGERPFLQDARLAVECAKASGINKLVLSRPAGNNQVWFDHHTDLDARPIPPEEAVWYLLAQLYYGPSGRCTSRTVNGKSEANSTAGPLRGTISFHPLGRTVFESLVVGIPYPGSRPVQDDLAPWERDDLPDPLGLPPPPAGIAGVLTGRFRHAVLLSQKDGLVDNAWITWAWRQPTATVRDPYLIYQENKTGDLYARGARSERALWRDVDALLLHDVGEEHARRPQVLDQAGNLPFDLLDELRVRAFGFDQDGQTRDRQWLTAATPAILSLLKDPQSATGVSRVRLAAEKVGRHLGSALRSAWVAINDPSNGNGPPVRSDIPAGPWRGQGDARYWPRAEQEFWRKVFSRDFDEPAMDFIKVALQVYEEITEKAGSAPRARRAIERARGLIFAARKPAPSRRADG</sequence>
<dbReference type="Pfam" id="PF09481">
    <property type="entry name" value="CRISPR_Cse1"/>
    <property type="match status" value="1"/>
</dbReference>
<protein>
    <submittedName>
        <fullName evidence="1">Type I-E CRISPR-associated protein Cse1/CasA</fullName>
    </submittedName>
</protein>
<dbReference type="Proteomes" id="UP001596096">
    <property type="component" value="Unassembled WGS sequence"/>
</dbReference>
<dbReference type="RefSeq" id="WP_219546485.1">
    <property type="nucleotide sequence ID" value="NZ_JAHKRN010000024.1"/>
</dbReference>